<dbReference type="OrthoDB" id="188583at2"/>
<evidence type="ECO:0000313" key="4">
    <source>
        <dbReference type="Proteomes" id="UP000321412"/>
    </source>
</evidence>
<dbReference type="InterPro" id="IPR016162">
    <property type="entry name" value="Ald_DH_N"/>
</dbReference>
<dbReference type="Gene3D" id="3.40.605.10">
    <property type="entry name" value="Aldehyde Dehydrogenase, Chain A, domain 1"/>
    <property type="match status" value="1"/>
</dbReference>
<dbReference type="GO" id="GO:0016491">
    <property type="term" value="F:oxidoreductase activity"/>
    <property type="evidence" value="ECO:0007669"/>
    <property type="project" value="UniProtKB-KW"/>
</dbReference>
<name>A0A5C6X2P1_9DELT</name>
<dbReference type="AlphaFoldDB" id="A0A5C6X2P1"/>
<comment type="caution">
    <text evidence="3">The sequence shown here is derived from an EMBL/GenBank/DDBJ whole genome shotgun (WGS) entry which is preliminary data.</text>
</comment>
<sequence>MAKSTPNRLRVLKTFKLYIGGAFPRTESGRFLQEHNPKGQLVANFCRASRKDLRNSVVAARKAQPGWAGRTPFNRAQILYRMAEVLESRRESFESALGERAGIKAADAQAEVDAAIDRLVWYAGWADKFVQIMGTTNPVASPHFNITSPEPTGVVTAFAPRTAPLLGLITAIAPVIVSGNALVLVVENEHPSIAIDLAEVFHCSDLPGGVVNILTGLREELVPHAAKHMDIDAIATFDATDEERRLIALEAAESVKRVHNFESPAKNDWSIASAQSPYNILPFVEFKTAWHPIESGAAMGAKY</sequence>
<organism evidence="3 4">
    <name type="scientific">Lujinxingia vulgaris</name>
    <dbReference type="NCBI Taxonomy" id="2600176"/>
    <lineage>
        <taxon>Bacteria</taxon>
        <taxon>Deltaproteobacteria</taxon>
        <taxon>Bradymonadales</taxon>
        <taxon>Lujinxingiaceae</taxon>
        <taxon>Lujinxingia</taxon>
    </lineage>
</organism>
<gene>
    <name evidence="3" type="ORF">FRC98_13230</name>
</gene>
<keyword evidence="1" id="KW-0560">Oxidoreductase</keyword>
<accession>A0A5C6X2P1</accession>
<dbReference type="InterPro" id="IPR016161">
    <property type="entry name" value="Ald_DH/histidinol_DH"/>
</dbReference>
<dbReference type="SUPFAM" id="SSF53720">
    <property type="entry name" value="ALDH-like"/>
    <property type="match status" value="1"/>
</dbReference>
<keyword evidence="4" id="KW-1185">Reference proteome</keyword>
<evidence type="ECO:0000256" key="1">
    <source>
        <dbReference type="ARBA" id="ARBA00023002"/>
    </source>
</evidence>
<protein>
    <submittedName>
        <fullName evidence="3">Aldehyde dehydrogenase</fullName>
    </submittedName>
</protein>
<dbReference type="InterPro" id="IPR015590">
    <property type="entry name" value="Aldehyde_DH_dom"/>
</dbReference>
<dbReference type="Pfam" id="PF00171">
    <property type="entry name" value="Aldedh"/>
    <property type="match status" value="1"/>
</dbReference>
<dbReference type="RefSeq" id="WP_146981920.1">
    <property type="nucleotide sequence ID" value="NZ_VOSM01000006.1"/>
</dbReference>
<evidence type="ECO:0000313" key="3">
    <source>
        <dbReference type="EMBL" id="TXD36083.1"/>
    </source>
</evidence>
<feature type="domain" description="Aldehyde dehydrogenase" evidence="2">
    <location>
        <begin position="32"/>
        <end position="270"/>
    </location>
</feature>
<proteinExistence type="predicted"/>
<reference evidence="3 4" key="1">
    <citation type="submission" date="2019-08" db="EMBL/GenBank/DDBJ databases">
        <title>Bradymonadales sp. TMQ4.</title>
        <authorList>
            <person name="Liang Q."/>
        </authorList>
    </citation>
    <scope>NUCLEOTIDE SEQUENCE [LARGE SCALE GENOMIC DNA]</scope>
    <source>
        <strain evidence="3 4">TMQ4</strain>
    </source>
</reference>
<dbReference type="PANTHER" id="PTHR11699">
    <property type="entry name" value="ALDEHYDE DEHYDROGENASE-RELATED"/>
    <property type="match status" value="1"/>
</dbReference>
<dbReference type="EMBL" id="VOSM01000006">
    <property type="protein sequence ID" value="TXD36083.1"/>
    <property type="molecule type" value="Genomic_DNA"/>
</dbReference>
<evidence type="ECO:0000259" key="2">
    <source>
        <dbReference type="Pfam" id="PF00171"/>
    </source>
</evidence>
<dbReference type="Proteomes" id="UP000321412">
    <property type="component" value="Unassembled WGS sequence"/>
</dbReference>